<evidence type="ECO:0000256" key="6">
    <source>
        <dbReference type="ARBA" id="ARBA00023316"/>
    </source>
</evidence>
<evidence type="ECO:0000313" key="8">
    <source>
        <dbReference type="EMBL" id="PYE52854.1"/>
    </source>
</evidence>
<evidence type="ECO:0000256" key="5">
    <source>
        <dbReference type="ARBA" id="ARBA00023235"/>
    </source>
</evidence>
<protein>
    <recommendedName>
        <fullName evidence="2 7">Glutamate racemase</fullName>
        <ecNumber evidence="2 7">5.1.1.3</ecNumber>
    </recommendedName>
</protein>
<dbReference type="InterPro" id="IPR001920">
    <property type="entry name" value="Asp/Glu_race"/>
</dbReference>
<dbReference type="FunFam" id="3.40.50.1860:FF:000001">
    <property type="entry name" value="Glutamate racemase"/>
    <property type="match status" value="1"/>
</dbReference>
<evidence type="ECO:0000256" key="4">
    <source>
        <dbReference type="ARBA" id="ARBA00022984"/>
    </source>
</evidence>
<dbReference type="RefSeq" id="WP_211317930.1">
    <property type="nucleotide sequence ID" value="NZ_QJSX01000011.1"/>
</dbReference>
<dbReference type="EMBL" id="QJSX01000011">
    <property type="protein sequence ID" value="PYE52854.1"/>
    <property type="molecule type" value="Genomic_DNA"/>
</dbReference>
<evidence type="ECO:0000256" key="2">
    <source>
        <dbReference type="ARBA" id="ARBA00013090"/>
    </source>
</evidence>
<keyword evidence="9" id="KW-1185">Reference proteome</keyword>
<dbReference type="GO" id="GO:0008360">
    <property type="term" value="P:regulation of cell shape"/>
    <property type="evidence" value="ECO:0007669"/>
    <property type="project" value="UniProtKB-KW"/>
</dbReference>
<comment type="function">
    <text evidence="7">Provides the (R)-glutamate required for cell wall biosynthesis.</text>
</comment>
<dbReference type="AlphaFoldDB" id="A0A318SFQ5"/>
<keyword evidence="3 7" id="KW-0133">Cell shape</keyword>
<dbReference type="UniPathway" id="UPA00219"/>
<proteinExistence type="inferred from homology"/>
<dbReference type="GO" id="GO:0071555">
    <property type="term" value="P:cell wall organization"/>
    <property type="evidence" value="ECO:0007669"/>
    <property type="project" value="UniProtKB-KW"/>
</dbReference>
<comment type="similarity">
    <text evidence="7">Belongs to the aspartate/glutamate racemases family.</text>
</comment>
<dbReference type="SUPFAM" id="SSF53681">
    <property type="entry name" value="Aspartate/glutamate racemase"/>
    <property type="match status" value="2"/>
</dbReference>
<dbReference type="Gene3D" id="3.40.50.1860">
    <property type="match status" value="2"/>
</dbReference>
<dbReference type="InterPro" id="IPR033134">
    <property type="entry name" value="Asp/Glu_racemase_AS_2"/>
</dbReference>
<name>A0A318SFQ5_9DEIO</name>
<dbReference type="PANTHER" id="PTHR21198:SF2">
    <property type="entry name" value="GLUTAMATE RACEMASE"/>
    <property type="match status" value="1"/>
</dbReference>
<feature type="binding site" evidence="7">
    <location>
        <begin position="88"/>
        <end position="89"/>
    </location>
    <ligand>
        <name>substrate</name>
    </ligand>
</feature>
<evidence type="ECO:0000313" key="9">
    <source>
        <dbReference type="Proteomes" id="UP000248326"/>
    </source>
</evidence>
<feature type="binding site" evidence="7">
    <location>
        <begin position="56"/>
        <end position="57"/>
    </location>
    <ligand>
        <name>substrate</name>
    </ligand>
</feature>
<keyword evidence="4 7" id="KW-0573">Peptidoglycan synthesis</keyword>
<dbReference type="InterPro" id="IPR015942">
    <property type="entry name" value="Asp/Glu/hydantoin_racemase"/>
</dbReference>
<evidence type="ECO:0000256" key="3">
    <source>
        <dbReference type="ARBA" id="ARBA00022960"/>
    </source>
</evidence>
<gene>
    <name evidence="7" type="primary">murI</name>
    <name evidence="8" type="ORF">DES52_11125</name>
</gene>
<dbReference type="NCBIfam" id="TIGR00067">
    <property type="entry name" value="glut_race"/>
    <property type="match status" value="1"/>
</dbReference>
<feature type="binding site" evidence="7">
    <location>
        <begin position="194"/>
        <end position="195"/>
    </location>
    <ligand>
        <name>substrate</name>
    </ligand>
</feature>
<dbReference type="EC" id="5.1.1.3" evidence="2 7"/>
<dbReference type="GO" id="GO:0008881">
    <property type="term" value="F:glutamate racemase activity"/>
    <property type="evidence" value="ECO:0007669"/>
    <property type="project" value="UniProtKB-UniRule"/>
</dbReference>
<dbReference type="Pfam" id="PF01177">
    <property type="entry name" value="Asp_Glu_race"/>
    <property type="match status" value="1"/>
</dbReference>
<feature type="active site" description="Proton donor/acceptor" evidence="7">
    <location>
        <position position="193"/>
    </location>
</feature>
<evidence type="ECO:0000256" key="7">
    <source>
        <dbReference type="HAMAP-Rule" id="MF_00258"/>
    </source>
</evidence>
<dbReference type="GO" id="GO:0009252">
    <property type="term" value="P:peptidoglycan biosynthetic process"/>
    <property type="evidence" value="ECO:0007669"/>
    <property type="project" value="UniProtKB-UniRule"/>
</dbReference>
<dbReference type="HAMAP" id="MF_00258">
    <property type="entry name" value="Glu_racemase"/>
    <property type="match status" value="1"/>
</dbReference>
<comment type="pathway">
    <text evidence="7">Cell wall biogenesis; peptidoglycan biosynthesis.</text>
</comment>
<accession>A0A318SFQ5</accession>
<reference evidence="8 9" key="1">
    <citation type="submission" date="2018-06" db="EMBL/GenBank/DDBJ databases">
        <title>Genomic Encyclopedia of Type Strains, Phase IV (KMG-IV): sequencing the most valuable type-strain genomes for metagenomic binning, comparative biology and taxonomic classification.</title>
        <authorList>
            <person name="Goeker M."/>
        </authorList>
    </citation>
    <scope>NUCLEOTIDE SEQUENCE [LARGE SCALE GENOMIC DNA]</scope>
    <source>
        <strain evidence="8 9">DSM 18048</strain>
    </source>
</reference>
<keyword evidence="6 7" id="KW-0961">Cell wall biogenesis/degradation</keyword>
<feature type="active site" description="Proton donor/acceptor" evidence="7">
    <location>
        <position position="87"/>
    </location>
</feature>
<dbReference type="Proteomes" id="UP000248326">
    <property type="component" value="Unassembled WGS sequence"/>
</dbReference>
<keyword evidence="5 7" id="KW-0413">Isomerase</keyword>
<dbReference type="InterPro" id="IPR004391">
    <property type="entry name" value="Glu_race"/>
</dbReference>
<organism evidence="8 9">
    <name type="scientific">Deinococcus yavapaiensis KR-236</name>
    <dbReference type="NCBI Taxonomy" id="694435"/>
    <lineage>
        <taxon>Bacteria</taxon>
        <taxon>Thermotogati</taxon>
        <taxon>Deinococcota</taxon>
        <taxon>Deinococci</taxon>
        <taxon>Deinococcales</taxon>
        <taxon>Deinococcaceae</taxon>
        <taxon>Deinococcus</taxon>
    </lineage>
</organism>
<dbReference type="PROSITE" id="PS00924">
    <property type="entry name" value="ASP_GLU_RACEMASE_2"/>
    <property type="match status" value="1"/>
</dbReference>
<comment type="caution">
    <text evidence="8">The sequence shown here is derived from an EMBL/GenBank/DDBJ whole genome shotgun (WGS) entry which is preliminary data.</text>
</comment>
<evidence type="ECO:0000256" key="1">
    <source>
        <dbReference type="ARBA" id="ARBA00001602"/>
    </source>
</evidence>
<sequence length="285" mass="30094">MTALLPSSLTAALSELTRPIGVFDSGVGGLTVLKALREALPKRDFVYLGDTARLPYGRKPRDMVAGFARGNTNFLVGLGVEAVVVACNTAASSAPNLGREFPVPMFDVISPGVEAARRRTRDGHVGVIATKGTVAAGAYQARLEAQGLRVWAKACPMFVPIVEEGLTDSEEARLLADLYLRGRPEIDTLILGCTHYPVLRNVLQETVGTTVQLVDSAEVTAEVVRAALGSEGSGSGRIVHLVTGDTVAYEHTARNIGGVDGVVIHLDVTHLVAAETAHKEAHVAR</sequence>
<comment type="catalytic activity">
    <reaction evidence="1 7">
        <text>L-glutamate = D-glutamate</text>
        <dbReference type="Rhea" id="RHEA:12813"/>
        <dbReference type="ChEBI" id="CHEBI:29985"/>
        <dbReference type="ChEBI" id="CHEBI:29986"/>
        <dbReference type="EC" id="5.1.1.3"/>
    </reaction>
</comment>
<dbReference type="PANTHER" id="PTHR21198">
    <property type="entry name" value="GLUTAMATE RACEMASE"/>
    <property type="match status" value="1"/>
</dbReference>
<feature type="binding site" evidence="7">
    <location>
        <begin position="24"/>
        <end position="25"/>
    </location>
    <ligand>
        <name>substrate</name>
    </ligand>
</feature>